<keyword evidence="3" id="KW-0408">Iron</keyword>
<dbReference type="EMBL" id="AP011529">
    <property type="protein sequence ID" value="BAI81394.1"/>
    <property type="molecule type" value="Genomic_DNA"/>
</dbReference>
<dbReference type="InterPro" id="IPR006656">
    <property type="entry name" value="Mopterin_OxRdtase"/>
</dbReference>
<dbReference type="PANTHER" id="PTHR43742">
    <property type="entry name" value="TRIMETHYLAMINE-N-OXIDE REDUCTASE"/>
    <property type="match status" value="1"/>
</dbReference>
<evidence type="ECO:0000313" key="7">
    <source>
        <dbReference type="EMBL" id="BAI81394.1"/>
    </source>
</evidence>
<dbReference type="HOGENOM" id="CLU_491509_0_0_0"/>
<dbReference type="AlphaFoldDB" id="D3P9K4"/>
<dbReference type="Gene3D" id="3.40.50.12440">
    <property type="match status" value="1"/>
</dbReference>
<dbReference type="Gene3D" id="3.40.228.10">
    <property type="entry name" value="Dimethylsulfoxide Reductase, domain 2"/>
    <property type="match status" value="1"/>
</dbReference>
<dbReference type="GO" id="GO:0046872">
    <property type="term" value="F:metal ion binding"/>
    <property type="evidence" value="ECO:0007669"/>
    <property type="project" value="UniProtKB-KW"/>
</dbReference>
<evidence type="ECO:0008006" key="9">
    <source>
        <dbReference type="Google" id="ProtNLM"/>
    </source>
</evidence>
<accession>D3P9K4</accession>
<reference evidence="7 8" key="1">
    <citation type="journal article" date="2010" name="DNA Res.">
        <title>Bacterial lifestyle in a deep-sea hydrothermal vent chimney revealed by the genome sequence of the thermophilic bacterium Deferribacter desulfuricans SSM1.</title>
        <authorList>
            <person name="Takaki Y."/>
            <person name="Shimamura S."/>
            <person name="Nakagawa S."/>
            <person name="Fukuhara Y."/>
            <person name="Horikawa H."/>
            <person name="Ankai A."/>
            <person name="Harada T."/>
            <person name="Hosoyama A."/>
            <person name="Oguchi A."/>
            <person name="Fukui S."/>
            <person name="Fujita N."/>
            <person name="Takami H."/>
            <person name="Takai K."/>
        </authorList>
    </citation>
    <scope>NUCLEOTIDE SEQUENCE [LARGE SCALE GENOMIC DNA]</scope>
    <source>
        <strain evidence="8">DSM 14783 / JCM 11476 / NBRC 101012 / SSM1</strain>
    </source>
</reference>
<evidence type="ECO:0000313" key="8">
    <source>
        <dbReference type="Proteomes" id="UP000001520"/>
    </source>
</evidence>
<dbReference type="SUPFAM" id="SSF50692">
    <property type="entry name" value="ADC-like"/>
    <property type="match status" value="1"/>
</dbReference>
<evidence type="ECO:0000256" key="3">
    <source>
        <dbReference type="ARBA" id="ARBA00023004"/>
    </source>
</evidence>
<dbReference type="KEGG" id="ddf:DEFDS_1943"/>
<feature type="domain" description="Molybdopterin dinucleotide-binding" evidence="6">
    <location>
        <begin position="448"/>
        <end position="538"/>
    </location>
</feature>
<evidence type="ECO:0000256" key="4">
    <source>
        <dbReference type="ARBA" id="ARBA00023014"/>
    </source>
</evidence>
<dbReference type="Gene3D" id="3.40.50.740">
    <property type="match status" value="1"/>
</dbReference>
<protein>
    <recommendedName>
        <fullName evidence="9">Molybdopterin oxidoreductase</fullName>
    </recommendedName>
</protein>
<dbReference type="OrthoDB" id="9810782at2"/>
<dbReference type="Gene3D" id="2.40.40.20">
    <property type="match status" value="1"/>
</dbReference>
<evidence type="ECO:0000256" key="1">
    <source>
        <dbReference type="ARBA" id="ARBA00010312"/>
    </source>
</evidence>
<dbReference type="GO" id="GO:0043546">
    <property type="term" value="F:molybdopterin cofactor binding"/>
    <property type="evidence" value="ECO:0007669"/>
    <property type="project" value="InterPro"/>
</dbReference>
<dbReference type="Pfam" id="PF01568">
    <property type="entry name" value="Molydop_binding"/>
    <property type="match status" value="1"/>
</dbReference>
<dbReference type="Pfam" id="PF00384">
    <property type="entry name" value="Molybdopterin"/>
    <property type="match status" value="1"/>
</dbReference>
<evidence type="ECO:0000259" key="5">
    <source>
        <dbReference type="Pfam" id="PF00384"/>
    </source>
</evidence>
<keyword evidence="4" id="KW-0411">Iron-sulfur</keyword>
<dbReference type="eggNOG" id="COG0243">
    <property type="taxonomic scope" value="Bacteria"/>
</dbReference>
<dbReference type="SUPFAM" id="SSF53706">
    <property type="entry name" value="Formate dehydrogenase/DMSO reductase, domains 1-3"/>
    <property type="match status" value="1"/>
</dbReference>
<dbReference type="RefSeq" id="WP_013008639.1">
    <property type="nucleotide sequence ID" value="NC_013939.1"/>
</dbReference>
<evidence type="ECO:0000259" key="6">
    <source>
        <dbReference type="Pfam" id="PF01568"/>
    </source>
</evidence>
<dbReference type="InterPro" id="IPR006657">
    <property type="entry name" value="MoPterin_dinucl-bd_dom"/>
</dbReference>
<organism evidence="7 8">
    <name type="scientific">Deferribacter desulfuricans (strain DSM 14783 / JCM 11476 / NBRC 101012 / SSM1)</name>
    <dbReference type="NCBI Taxonomy" id="639282"/>
    <lineage>
        <taxon>Bacteria</taxon>
        <taxon>Pseudomonadati</taxon>
        <taxon>Deferribacterota</taxon>
        <taxon>Deferribacteres</taxon>
        <taxon>Deferribacterales</taxon>
        <taxon>Deferribacteraceae</taxon>
        <taxon>Deferribacter</taxon>
    </lineage>
</organism>
<keyword evidence="8" id="KW-1185">Reference proteome</keyword>
<feature type="domain" description="Molybdopterin oxidoreductase" evidence="5">
    <location>
        <begin position="69"/>
        <end position="359"/>
    </location>
</feature>
<sequence length="558" mass="64210">MQKFFCSKDCPDCCPFSVDEKGNFFYINKINGFKNFLCIKLKKFYEREVLTDDYSFIKIDNKTVKKNFDEVCKITAQFLKENADKNILYLRGSGSLGYYMSYYDLIFQQFENCYFVDGSLCDETGITAHIEDFGNITNPDIKNLELVDNIILFGKNCKVTSPHLYAYLKTLKKKGKKIIYIDPIKSETVKLADKFIRINPATDGILVVNIINILQNKQVDKNFEKITNVKTEDLFYLADIFKKGKTGIITGMGLQRYTNGKNIINWINHLAVITDNLDYLYFGRSSKESFEKPTVLPKKKIKIYEISKFLEKGFFDIIVIVAANPLVTHPTSNLWHKALKNSKVIVIDTNFTETSRFADFFIKVGGMFAQPDAMGSYFFNFDNFREKPIATLNNDIDVIKSLAKHLNINIEIPKISNIPLTKKSLKRVYKKSSAPKLEKPYIETNKFRLITCSNYFYLNSQLAENYQKEDVCYISISDSLNLNINDGDEIVLQNYLGKVKVKAKISDKVSAGYIMIYKNRCYDNQPLNLLTKSIPTDSDNAVAIYDTFVEVKKAYEKI</sequence>
<proteinExistence type="inferred from homology"/>
<dbReference type="InterPro" id="IPR050612">
    <property type="entry name" value="Prok_Mopterin_Oxidored"/>
</dbReference>
<dbReference type="STRING" id="639282.DEFDS_1943"/>
<dbReference type="GO" id="GO:0016491">
    <property type="term" value="F:oxidoreductase activity"/>
    <property type="evidence" value="ECO:0007669"/>
    <property type="project" value="InterPro"/>
</dbReference>
<evidence type="ECO:0000256" key="2">
    <source>
        <dbReference type="ARBA" id="ARBA00022723"/>
    </source>
</evidence>
<dbReference type="GO" id="GO:0051536">
    <property type="term" value="F:iron-sulfur cluster binding"/>
    <property type="evidence" value="ECO:0007669"/>
    <property type="project" value="UniProtKB-KW"/>
</dbReference>
<keyword evidence="2" id="KW-0479">Metal-binding</keyword>
<name>D3P9K4_DEFDS</name>
<comment type="similarity">
    <text evidence="1">Belongs to the prokaryotic molybdopterin-containing oxidoreductase family.</text>
</comment>
<dbReference type="PANTHER" id="PTHR43742:SF6">
    <property type="entry name" value="OXIDOREDUCTASE YYAE-RELATED"/>
    <property type="match status" value="1"/>
</dbReference>
<dbReference type="InterPro" id="IPR009010">
    <property type="entry name" value="Asp_de-COase-like_dom_sf"/>
</dbReference>
<dbReference type="Proteomes" id="UP000001520">
    <property type="component" value="Chromosome"/>
</dbReference>
<gene>
    <name evidence="7" type="ordered locus">DEFDS_1943</name>
</gene>